<dbReference type="GO" id="GO:0005886">
    <property type="term" value="C:plasma membrane"/>
    <property type="evidence" value="ECO:0007669"/>
    <property type="project" value="TreeGrafter"/>
</dbReference>
<dbReference type="PROSITE" id="PS00211">
    <property type="entry name" value="ABC_TRANSPORTER_1"/>
    <property type="match status" value="1"/>
</dbReference>
<evidence type="ECO:0000256" key="3">
    <source>
        <dbReference type="ARBA" id="ARBA00022448"/>
    </source>
</evidence>
<evidence type="ECO:0000256" key="8">
    <source>
        <dbReference type="ARBA" id="ARBA00023136"/>
    </source>
</evidence>
<feature type="transmembrane region" description="Helical" evidence="10">
    <location>
        <begin position="375"/>
        <end position="397"/>
    </location>
</feature>
<evidence type="ECO:0000256" key="9">
    <source>
        <dbReference type="ARBA" id="ARBA00039188"/>
    </source>
</evidence>
<dbReference type="PANTHER" id="PTHR48041:SF129">
    <property type="entry name" value="PROTEIN WHITE"/>
    <property type="match status" value="1"/>
</dbReference>
<feature type="transmembrane region" description="Helical" evidence="10">
    <location>
        <begin position="345"/>
        <end position="363"/>
    </location>
</feature>
<evidence type="ECO:0000256" key="6">
    <source>
        <dbReference type="ARBA" id="ARBA00022840"/>
    </source>
</evidence>
<evidence type="ECO:0000256" key="2">
    <source>
        <dbReference type="ARBA" id="ARBA00005814"/>
    </source>
</evidence>
<dbReference type="GO" id="GO:0005524">
    <property type="term" value="F:ATP binding"/>
    <property type="evidence" value="ECO:0007669"/>
    <property type="project" value="UniProtKB-KW"/>
</dbReference>
<dbReference type="InterPro" id="IPR017871">
    <property type="entry name" value="ABC_transporter-like_CS"/>
</dbReference>
<reference evidence="12" key="1">
    <citation type="submission" date="2016-04" db="EMBL/GenBank/DDBJ databases">
        <title>ATP-Binding Cassette transporters in monogonont rotifer Brachionus koreanus.</title>
        <authorList>
            <person name="Jeong C.-B."/>
            <person name="Kang H.-M."/>
            <person name="Lee J.-S."/>
        </authorList>
    </citation>
    <scope>NUCLEOTIDE SEQUENCE</scope>
</reference>
<evidence type="ECO:0000256" key="1">
    <source>
        <dbReference type="ARBA" id="ARBA00004141"/>
    </source>
</evidence>
<feature type="transmembrane region" description="Helical" evidence="10">
    <location>
        <begin position="453"/>
        <end position="477"/>
    </location>
</feature>
<dbReference type="PANTHER" id="PTHR48041">
    <property type="entry name" value="ABC TRANSPORTER G FAMILY MEMBER 28"/>
    <property type="match status" value="1"/>
</dbReference>
<accession>A0A1J0MMU7</accession>
<keyword evidence="3" id="KW-0813">Transport</keyword>
<keyword evidence="4 10" id="KW-0812">Transmembrane</keyword>
<keyword evidence="7 10" id="KW-1133">Transmembrane helix</keyword>
<evidence type="ECO:0000259" key="11">
    <source>
        <dbReference type="PROSITE" id="PS50893"/>
    </source>
</evidence>
<name>A0A1J0MMU7_9BILA</name>
<dbReference type="Gene3D" id="3.40.50.300">
    <property type="entry name" value="P-loop containing nucleotide triphosphate hydrolases"/>
    <property type="match status" value="1"/>
</dbReference>
<dbReference type="InterPro" id="IPR003439">
    <property type="entry name" value="ABC_transporter-like_ATP-bd"/>
</dbReference>
<feature type="domain" description="ABC transporter" evidence="11">
    <location>
        <begin position="48"/>
        <end position="312"/>
    </location>
</feature>
<dbReference type="AlphaFoldDB" id="A0A1J0MMU7"/>
<dbReference type="Pfam" id="PF01061">
    <property type="entry name" value="ABC2_membrane"/>
    <property type="match status" value="1"/>
</dbReference>
<comment type="subcellular location">
    <subcellularLocation>
        <location evidence="1">Membrane</location>
        <topology evidence="1">Multi-pass membrane protein</topology>
    </subcellularLocation>
</comment>
<dbReference type="EMBL" id="KX134774">
    <property type="protein sequence ID" value="APD26553.1"/>
    <property type="molecule type" value="Genomic_DNA"/>
</dbReference>
<dbReference type="Pfam" id="PF00005">
    <property type="entry name" value="ABC_tran"/>
    <property type="match status" value="1"/>
</dbReference>
<dbReference type="InterPro" id="IPR027417">
    <property type="entry name" value="P-loop_NTPase"/>
</dbReference>
<dbReference type="GO" id="GO:0016887">
    <property type="term" value="F:ATP hydrolysis activity"/>
    <property type="evidence" value="ECO:0007669"/>
    <property type="project" value="InterPro"/>
</dbReference>
<dbReference type="GO" id="GO:0030659">
    <property type="term" value="C:cytoplasmic vesicle membrane"/>
    <property type="evidence" value="ECO:0007669"/>
    <property type="project" value="TreeGrafter"/>
</dbReference>
<evidence type="ECO:0000256" key="5">
    <source>
        <dbReference type="ARBA" id="ARBA00022741"/>
    </source>
</evidence>
<evidence type="ECO:0000256" key="7">
    <source>
        <dbReference type="ARBA" id="ARBA00022989"/>
    </source>
</evidence>
<feature type="transmembrane region" description="Helical" evidence="10">
    <location>
        <begin position="417"/>
        <end position="441"/>
    </location>
</feature>
<comment type="similarity">
    <text evidence="2">Belongs to the ABC transporter superfamily. ABCG family. Eye pigment precursor importer (TC 3.A.1.204) subfamily.</text>
</comment>
<dbReference type="SMART" id="SM00382">
    <property type="entry name" value="AAA"/>
    <property type="match status" value="1"/>
</dbReference>
<proteinExistence type="inferred from homology"/>
<dbReference type="GO" id="GO:0140359">
    <property type="term" value="F:ABC-type transporter activity"/>
    <property type="evidence" value="ECO:0007669"/>
    <property type="project" value="InterPro"/>
</dbReference>
<protein>
    <recommendedName>
        <fullName evidence="9">Protein white</fullName>
    </recommendedName>
</protein>
<keyword evidence="6 12" id="KW-0067">ATP-binding</keyword>
<evidence type="ECO:0000256" key="4">
    <source>
        <dbReference type="ARBA" id="ARBA00022692"/>
    </source>
</evidence>
<dbReference type="InterPro" id="IPR050352">
    <property type="entry name" value="ABCG_transporters"/>
</dbReference>
<dbReference type="SUPFAM" id="SSF52540">
    <property type="entry name" value="P-loop containing nucleoside triphosphate hydrolases"/>
    <property type="match status" value="1"/>
</dbReference>
<feature type="transmembrane region" description="Helical" evidence="10">
    <location>
        <begin position="483"/>
        <end position="503"/>
    </location>
</feature>
<keyword evidence="5" id="KW-0547">Nucleotide-binding</keyword>
<dbReference type="InterPro" id="IPR013525">
    <property type="entry name" value="ABC2_TM"/>
</dbReference>
<sequence length="657" mass="74862">MNLLNSLEISSSQSDTFPSSISISLDKVNKTETILSWKSLTVSKPKNIKLLKCCRKNSYEIKEPKKIISNVDGYANTGEVMAIMGASGAGKTTLLNVLNFRNRGKLKITGQIALNGKLVKSIEDIREISSYVQQDDLFIGYLTVKEHLLFQAMLRMDSGTTKKERMIRINKILQDLNLKKCENTVIGLFGRRGISGGEKRRLAFASEIITNPSILFCDEPTSGLDSFMAMSVMEAMKNLANQGKSDFYIRELAILPSKREACIEKVNKICDNFSKSNLKDDIRLSIESSLNEKSLNDNKSQTKCGNICSKFFFKNYKTNFFTQLRWLLWRYSLGILREPSVFKIHLIQTIIVSLIFGFIYFRLEYNEKGIMDMNGYMFLCICNHSFTTIFFIVNTFPSELPIFLREYQNGMYKVISYYLAKIITDLPTFFILPILFMSIAYWMANLNNNVERFFTCVCIIVLVVQCSLAFGCFLSAVAPSTNIALALAGPILVPLMIFSGFLLNYDSIPKYFIWLRYLSWFSYSNEAILLNQWKGVKNITCSQPNVGFCLTNDEDIFKYYNIEEKNFGLNFGLMGALIVFWRSKSVRYFFFHLENQKNNLIKFKNLKQSASFKIKKYCLFLLWDDLEEGEEEEAVCEDGAGDGAGVALEEGAGVVLG</sequence>
<dbReference type="InterPro" id="IPR003593">
    <property type="entry name" value="AAA+_ATPase"/>
</dbReference>
<evidence type="ECO:0000313" key="12">
    <source>
        <dbReference type="EMBL" id="APD26553.1"/>
    </source>
</evidence>
<organism evidence="12">
    <name type="scientific">Brachionus koreanus</name>
    <dbReference type="NCBI Taxonomy" id="1199090"/>
    <lineage>
        <taxon>Eukaryota</taxon>
        <taxon>Metazoa</taxon>
        <taxon>Spiralia</taxon>
        <taxon>Gnathifera</taxon>
        <taxon>Rotifera</taxon>
        <taxon>Eurotatoria</taxon>
        <taxon>Monogononta</taxon>
        <taxon>Pseudotrocha</taxon>
        <taxon>Ploima</taxon>
        <taxon>Brachionidae</taxon>
        <taxon>Brachionus</taxon>
    </lineage>
</organism>
<evidence type="ECO:0000256" key="10">
    <source>
        <dbReference type="SAM" id="Phobius"/>
    </source>
</evidence>
<dbReference type="PROSITE" id="PS50893">
    <property type="entry name" value="ABC_TRANSPORTER_2"/>
    <property type="match status" value="1"/>
</dbReference>
<keyword evidence="8 10" id="KW-0472">Membrane</keyword>